<dbReference type="AlphaFoldDB" id="A0A1A5I9D1"/>
<evidence type="ECO:0000313" key="2">
    <source>
        <dbReference type="Proteomes" id="UP000093748"/>
    </source>
</evidence>
<proteinExistence type="predicted"/>
<protein>
    <recommendedName>
        <fullName evidence="3">HK97 gp10 family phage protein</fullName>
    </recommendedName>
</protein>
<evidence type="ECO:0000313" key="1">
    <source>
        <dbReference type="EMBL" id="OBP76856.1"/>
    </source>
</evidence>
<dbReference type="EMBL" id="LZTJ01000012">
    <property type="protein sequence ID" value="OBP76856.1"/>
    <property type="molecule type" value="Genomic_DNA"/>
</dbReference>
<evidence type="ECO:0008006" key="3">
    <source>
        <dbReference type="Google" id="ProtNLM"/>
    </source>
</evidence>
<gene>
    <name evidence="1" type="ORF">BAE39_12305</name>
</gene>
<name>A0A1A5I9D1_RHILI</name>
<reference evidence="2" key="1">
    <citation type="submission" date="2016-06" db="EMBL/GenBank/DDBJ databases">
        <title>NZP2037 Pacbio-Illumina hybrid assembly.</title>
        <authorList>
            <person name="Ramsay J.P."/>
        </authorList>
    </citation>
    <scope>NUCLEOTIDE SEQUENCE [LARGE SCALE GENOMIC DNA]</scope>
    <source>
        <strain evidence="2">R7ANS::ICEMlSym2042</strain>
    </source>
</reference>
<organism evidence="1 2">
    <name type="scientific">Rhizobium loti</name>
    <name type="common">Mesorhizobium loti</name>
    <dbReference type="NCBI Taxonomy" id="381"/>
    <lineage>
        <taxon>Bacteria</taxon>
        <taxon>Pseudomonadati</taxon>
        <taxon>Pseudomonadota</taxon>
        <taxon>Alphaproteobacteria</taxon>
        <taxon>Hyphomicrobiales</taxon>
        <taxon>Phyllobacteriaceae</taxon>
        <taxon>Mesorhizobium</taxon>
    </lineage>
</organism>
<dbReference type="RefSeq" id="WP_032929663.1">
    <property type="nucleotide sequence ID" value="NZ_LZTH01000045.1"/>
</dbReference>
<dbReference type="GeneID" id="66684823"/>
<accession>A0A1A5I9D1</accession>
<comment type="caution">
    <text evidence="1">The sequence shown here is derived from an EMBL/GenBank/DDBJ whole genome shotgun (WGS) entry which is preliminary data.</text>
</comment>
<sequence length="149" mass="15955">MASFAATVGDWCLKVPIAVEIVFKEAAQELVSQLDQLLADEVYAKPQPPGYKRTGFLRASLMASTSAMPTLSRDNPGVAVPPDLGDVILVINGADLGDTLYLGYTASYAAVVAYGANGTRPRPWVAMAAQRWQMIVDQKATEIKARLGL</sequence>
<dbReference type="Proteomes" id="UP000093748">
    <property type="component" value="Unassembled WGS sequence"/>
</dbReference>